<organism evidence="2">
    <name type="scientific">Oryza glumipatula</name>
    <dbReference type="NCBI Taxonomy" id="40148"/>
    <lineage>
        <taxon>Eukaryota</taxon>
        <taxon>Viridiplantae</taxon>
        <taxon>Streptophyta</taxon>
        <taxon>Embryophyta</taxon>
        <taxon>Tracheophyta</taxon>
        <taxon>Spermatophyta</taxon>
        <taxon>Magnoliopsida</taxon>
        <taxon>Liliopsida</taxon>
        <taxon>Poales</taxon>
        <taxon>Poaceae</taxon>
        <taxon>BOP clade</taxon>
        <taxon>Oryzoideae</taxon>
        <taxon>Oryzeae</taxon>
        <taxon>Oryzinae</taxon>
        <taxon>Oryza</taxon>
    </lineage>
</organism>
<reference evidence="2" key="2">
    <citation type="submission" date="2018-05" db="EMBL/GenBank/DDBJ databases">
        <title>OgluRS3 (Oryza glumaepatula Reference Sequence Version 3).</title>
        <authorList>
            <person name="Zhang J."/>
            <person name="Kudrna D."/>
            <person name="Lee S."/>
            <person name="Talag J."/>
            <person name="Welchert J."/>
            <person name="Wing R.A."/>
        </authorList>
    </citation>
    <scope>NUCLEOTIDE SEQUENCE [LARGE SCALE GENOMIC DNA]</scope>
</reference>
<dbReference type="HOGENOM" id="CLU_935006_0_0_1"/>
<feature type="region of interest" description="Disordered" evidence="1">
    <location>
        <begin position="130"/>
        <end position="176"/>
    </location>
</feature>
<dbReference type="AlphaFoldDB" id="A0A0E0BGH0"/>
<feature type="compositionally biased region" description="Low complexity" evidence="1">
    <location>
        <begin position="166"/>
        <end position="176"/>
    </location>
</feature>
<evidence type="ECO:0000313" key="3">
    <source>
        <dbReference type="Proteomes" id="UP000026961"/>
    </source>
</evidence>
<dbReference type="EnsemblPlants" id="OGLUM11G05920.1">
    <property type="protein sequence ID" value="OGLUM11G05920.1"/>
    <property type="gene ID" value="OGLUM11G05920"/>
</dbReference>
<accession>A0A0E0BGH0</accession>
<keyword evidence="3" id="KW-1185">Reference proteome</keyword>
<sequence>MSSTSCHVFAGGGGGEFAGLLKGVGRIQDGDDEVASSAVSERKRTQAAAIWSAIWVAGDGWPSAAMSARRSRSTSSSAPRQMWCCVSCGQMARRTLFLSCADTPSTSHTRVSELSDVAFRGGARCPAARYRAASASNSATRSATRRASATTDPVSACRGPPPSPRSTPRSDPASRSSLAYAARYQRRDGGVACSSSSSSVGPGTKWIPRRPPASTRNAASAPRSARFTLPRHSIEHVVRSRRALDGARSRLFSHTACELSAQMERVCTTQGIFHEHAAEIFHCQEPYSVSSMSFIPLG</sequence>
<reference evidence="2" key="1">
    <citation type="submission" date="2015-04" db="UniProtKB">
        <authorList>
            <consortium name="EnsemblPlants"/>
        </authorList>
    </citation>
    <scope>IDENTIFICATION</scope>
</reference>
<evidence type="ECO:0000313" key="2">
    <source>
        <dbReference type="EnsemblPlants" id="OGLUM11G05920.1"/>
    </source>
</evidence>
<evidence type="ECO:0000256" key="1">
    <source>
        <dbReference type="SAM" id="MobiDB-lite"/>
    </source>
</evidence>
<dbReference type="Gramene" id="OGLUM11G05920.1">
    <property type="protein sequence ID" value="OGLUM11G05920.1"/>
    <property type="gene ID" value="OGLUM11G05920"/>
</dbReference>
<protein>
    <submittedName>
        <fullName evidence="2">Uncharacterized protein</fullName>
    </submittedName>
</protein>
<proteinExistence type="predicted"/>
<feature type="compositionally biased region" description="Low complexity" evidence="1">
    <location>
        <begin position="130"/>
        <end position="151"/>
    </location>
</feature>
<dbReference type="Proteomes" id="UP000026961">
    <property type="component" value="Chromosome 11"/>
</dbReference>
<name>A0A0E0BGH0_9ORYZ</name>
<feature type="region of interest" description="Disordered" evidence="1">
    <location>
        <begin position="190"/>
        <end position="224"/>
    </location>
</feature>